<dbReference type="InterPro" id="IPR004566">
    <property type="entry name" value="PanK"/>
</dbReference>
<evidence type="ECO:0000256" key="3">
    <source>
        <dbReference type="ARBA" id="ARBA00005225"/>
    </source>
</evidence>
<evidence type="ECO:0000256" key="1">
    <source>
        <dbReference type="ARBA" id="ARBA00001206"/>
    </source>
</evidence>
<dbReference type="GO" id="GO:0005524">
    <property type="term" value="F:ATP binding"/>
    <property type="evidence" value="ECO:0007669"/>
    <property type="project" value="UniProtKB-UniRule"/>
</dbReference>
<evidence type="ECO:0000256" key="5">
    <source>
        <dbReference type="ARBA" id="ARBA00012102"/>
    </source>
</evidence>
<dbReference type="HAMAP" id="MF_00215">
    <property type="entry name" value="Pantothen_kinase_1"/>
    <property type="match status" value="1"/>
</dbReference>
<evidence type="ECO:0000256" key="13">
    <source>
        <dbReference type="ARBA" id="ARBA00032866"/>
    </source>
</evidence>
<evidence type="ECO:0000256" key="14">
    <source>
        <dbReference type="HAMAP-Rule" id="MF_00215"/>
    </source>
</evidence>
<evidence type="ECO:0000256" key="6">
    <source>
        <dbReference type="ARBA" id="ARBA00015080"/>
    </source>
</evidence>
<dbReference type="CDD" id="cd02025">
    <property type="entry name" value="PanK"/>
    <property type="match status" value="1"/>
</dbReference>
<evidence type="ECO:0000256" key="10">
    <source>
        <dbReference type="ARBA" id="ARBA00022777"/>
    </source>
</evidence>
<dbReference type="Pfam" id="PF00485">
    <property type="entry name" value="PRK"/>
    <property type="match status" value="1"/>
</dbReference>
<dbReference type="Gene3D" id="3.40.50.300">
    <property type="entry name" value="P-loop containing nucleotide triphosphate hydrolases"/>
    <property type="match status" value="1"/>
</dbReference>
<evidence type="ECO:0000256" key="2">
    <source>
        <dbReference type="ARBA" id="ARBA00004496"/>
    </source>
</evidence>
<keyword evidence="11 14" id="KW-0067">ATP-binding</keyword>
<dbReference type="Proteomes" id="UP000279336">
    <property type="component" value="Unassembled WGS sequence"/>
</dbReference>
<dbReference type="EC" id="2.7.1.33" evidence="5 14"/>
<sequence>MPPTLGVPGRGPGQAGRGCNRRPRGCPRDLLTDRRRRVEWTSSARRGGLSWVQDSREPGPGSEQPPEETTRSTSRRGGPWLEIPRAQWSQLAGDSPLSLDRATIEYLRELDDPTDESDVEQVYLPLSQLIELHRTNRGRLWGAQNRFLGLSPDTTPRTPLIVGVAGSVAVGKSTTARLLRELLARGENHPHVVLVPTDGFLMPNAELEARGLMQRKGFPESYDLRALLRFVMDVKSGRPDVSTPVYSHTLYDIVPGEREQIHSPDILILEGLNVLQPARAGHGDRTSVAISDFIDFSVYVDADEADIERWYVERQFAYRREAVAEESNFFKAYAHLSDEAFGDLAHQVWARINRPNLRENIAPTRPRATVILRKGPDHRISTVRIRKI</sequence>
<protein>
    <recommendedName>
        <fullName evidence="6 14">Pantothenate kinase</fullName>
        <ecNumber evidence="5 14">2.7.1.33</ecNumber>
    </recommendedName>
    <alternativeName>
        <fullName evidence="13 14">Pantothenic acid kinase</fullName>
    </alternativeName>
</protein>
<dbReference type="PANTHER" id="PTHR10285">
    <property type="entry name" value="URIDINE KINASE"/>
    <property type="match status" value="1"/>
</dbReference>
<proteinExistence type="inferred from homology"/>
<comment type="caution">
    <text evidence="18">The sequence shown here is derived from an EMBL/GenBank/DDBJ whole genome shotgun (WGS) entry which is preliminary data.</text>
</comment>
<feature type="binding site" evidence="14">
    <location>
        <begin position="166"/>
        <end position="173"/>
    </location>
    <ligand>
        <name>ATP</name>
        <dbReference type="ChEBI" id="CHEBI:30616"/>
    </ligand>
</feature>
<keyword evidence="7 14" id="KW-0963">Cytoplasm</keyword>
<evidence type="ECO:0000256" key="4">
    <source>
        <dbReference type="ARBA" id="ARBA00006087"/>
    </source>
</evidence>
<evidence type="ECO:0000256" key="12">
    <source>
        <dbReference type="ARBA" id="ARBA00022993"/>
    </source>
</evidence>
<dbReference type="AlphaFoldDB" id="A0A8B3FQY0"/>
<dbReference type="EMBL" id="RCIW01000016">
    <property type="protein sequence ID" value="RLP07928.1"/>
    <property type="molecule type" value="Genomic_DNA"/>
</dbReference>
<feature type="compositionally biased region" description="Basic and acidic residues" evidence="16">
    <location>
        <begin position="26"/>
        <end position="39"/>
    </location>
</feature>
<evidence type="ECO:0000259" key="17">
    <source>
        <dbReference type="Pfam" id="PF00485"/>
    </source>
</evidence>
<comment type="pathway">
    <text evidence="3 14 15">Cofactor biosynthesis; coenzyme A biosynthesis; CoA from (R)-pantothenate: step 1/5.</text>
</comment>
<feature type="region of interest" description="Disordered" evidence="16">
    <location>
        <begin position="1"/>
        <end position="79"/>
    </location>
</feature>
<evidence type="ECO:0000313" key="19">
    <source>
        <dbReference type="Proteomes" id="UP000279336"/>
    </source>
</evidence>
<reference evidence="18 19" key="1">
    <citation type="submission" date="2018-10" db="EMBL/GenBank/DDBJ databases">
        <title>Propionibacterium australiense Genome Sequencing and Assembly.</title>
        <authorList>
            <person name="Bernier A.-M."/>
            <person name="Bernard K."/>
        </authorList>
    </citation>
    <scope>NUCLEOTIDE SEQUENCE [LARGE SCALE GENOMIC DNA]</scope>
    <source>
        <strain evidence="18 19">NML98A078</strain>
    </source>
</reference>
<feature type="domain" description="Phosphoribulokinase/uridine kinase" evidence="17">
    <location>
        <begin position="161"/>
        <end position="319"/>
    </location>
</feature>
<evidence type="ECO:0000256" key="8">
    <source>
        <dbReference type="ARBA" id="ARBA00022679"/>
    </source>
</evidence>
<dbReference type="GO" id="GO:0015937">
    <property type="term" value="P:coenzyme A biosynthetic process"/>
    <property type="evidence" value="ECO:0007669"/>
    <property type="project" value="UniProtKB-UniRule"/>
</dbReference>
<comment type="subcellular location">
    <subcellularLocation>
        <location evidence="2 14 15">Cytoplasm</location>
    </subcellularLocation>
</comment>
<gene>
    <name evidence="14" type="primary">coaA</name>
    <name evidence="18" type="ORF">D7U36_10190</name>
</gene>
<name>A0A8B3FQY0_9ACTN</name>
<comment type="catalytic activity">
    <reaction evidence="1 14 15">
        <text>(R)-pantothenate + ATP = (R)-4'-phosphopantothenate + ADP + H(+)</text>
        <dbReference type="Rhea" id="RHEA:16373"/>
        <dbReference type="ChEBI" id="CHEBI:10986"/>
        <dbReference type="ChEBI" id="CHEBI:15378"/>
        <dbReference type="ChEBI" id="CHEBI:29032"/>
        <dbReference type="ChEBI" id="CHEBI:30616"/>
        <dbReference type="ChEBI" id="CHEBI:456216"/>
        <dbReference type="EC" id="2.7.1.33"/>
    </reaction>
</comment>
<dbReference type="InterPro" id="IPR006083">
    <property type="entry name" value="PRK/URK"/>
</dbReference>
<evidence type="ECO:0000256" key="7">
    <source>
        <dbReference type="ARBA" id="ARBA00022490"/>
    </source>
</evidence>
<dbReference type="UniPathway" id="UPA00241">
    <property type="reaction ID" value="UER00352"/>
</dbReference>
<keyword evidence="8 14" id="KW-0808">Transferase</keyword>
<keyword evidence="9 14" id="KW-0547">Nucleotide-binding</keyword>
<dbReference type="GO" id="GO:0004594">
    <property type="term" value="F:pantothenate kinase activity"/>
    <property type="evidence" value="ECO:0007669"/>
    <property type="project" value="UniProtKB-UniRule"/>
</dbReference>
<evidence type="ECO:0000256" key="11">
    <source>
        <dbReference type="ARBA" id="ARBA00022840"/>
    </source>
</evidence>
<dbReference type="GO" id="GO:0005737">
    <property type="term" value="C:cytoplasm"/>
    <property type="evidence" value="ECO:0007669"/>
    <property type="project" value="UniProtKB-SubCell"/>
</dbReference>
<dbReference type="SUPFAM" id="SSF52540">
    <property type="entry name" value="P-loop containing nucleoside triphosphate hydrolases"/>
    <property type="match status" value="1"/>
</dbReference>
<evidence type="ECO:0000313" key="18">
    <source>
        <dbReference type="EMBL" id="RLP07928.1"/>
    </source>
</evidence>
<dbReference type="NCBIfam" id="TIGR00554">
    <property type="entry name" value="panK_bact"/>
    <property type="match status" value="1"/>
</dbReference>
<keyword evidence="10 14" id="KW-0418">Kinase</keyword>
<dbReference type="OrthoDB" id="1550976at2"/>
<organism evidence="18 19">
    <name type="scientific">Propionibacterium australiense</name>
    <dbReference type="NCBI Taxonomy" id="119981"/>
    <lineage>
        <taxon>Bacteria</taxon>
        <taxon>Bacillati</taxon>
        <taxon>Actinomycetota</taxon>
        <taxon>Actinomycetes</taxon>
        <taxon>Propionibacteriales</taxon>
        <taxon>Propionibacteriaceae</taxon>
        <taxon>Propionibacterium</taxon>
    </lineage>
</organism>
<evidence type="ECO:0000256" key="15">
    <source>
        <dbReference type="RuleBase" id="RU003530"/>
    </source>
</evidence>
<comment type="similarity">
    <text evidence="4 14 15">Belongs to the prokaryotic pantothenate kinase family.</text>
</comment>
<evidence type="ECO:0000256" key="9">
    <source>
        <dbReference type="ARBA" id="ARBA00022741"/>
    </source>
</evidence>
<keyword evidence="12 14" id="KW-0173">Coenzyme A biosynthesis</keyword>
<accession>A0A8B3FQY0</accession>
<evidence type="ECO:0000256" key="16">
    <source>
        <dbReference type="SAM" id="MobiDB-lite"/>
    </source>
</evidence>
<dbReference type="InterPro" id="IPR027417">
    <property type="entry name" value="P-loop_NTPase"/>
</dbReference>